<dbReference type="RefSeq" id="WP_153925302.1">
    <property type="nucleotide sequence ID" value="NZ_JACRWE010000001.1"/>
</dbReference>
<dbReference type="InterPro" id="IPR050093">
    <property type="entry name" value="ABC_SmlMolc_Importer"/>
</dbReference>
<accession>A0ABR7JKS6</accession>
<dbReference type="InterPro" id="IPR013611">
    <property type="entry name" value="Transp-assoc_OB_typ2"/>
</dbReference>
<evidence type="ECO:0000313" key="5">
    <source>
        <dbReference type="EMBL" id="MBC5995507.1"/>
    </source>
</evidence>
<evidence type="ECO:0000256" key="2">
    <source>
        <dbReference type="ARBA" id="ARBA00022741"/>
    </source>
</evidence>
<dbReference type="InterPro" id="IPR008995">
    <property type="entry name" value="Mo/tungstate-bd_C_term_dom"/>
</dbReference>
<reference evidence="5 6" key="1">
    <citation type="submission" date="2020-08" db="EMBL/GenBank/DDBJ databases">
        <authorList>
            <person name="Liu C."/>
            <person name="Sun Q."/>
        </authorList>
    </citation>
    <scope>NUCLEOTIDE SEQUENCE [LARGE SCALE GENOMIC DNA]</scope>
    <source>
        <strain evidence="5 6">NSJ-18</strain>
    </source>
</reference>
<dbReference type="SUPFAM" id="SSF52540">
    <property type="entry name" value="P-loop containing nucleoside triphosphate hydrolases"/>
    <property type="match status" value="1"/>
</dbReference>
<name>A0ABR7JKS6_9FIRM</name>
<protein>
    <submittedName>
        <fullName evidence="5">ABC transporter ATP-binding protein</fullName>
    </submittedName>
</protein>
<dbReference type="Pfam" id="PF08402">
    <property type="entry name" value="TOBE_2"/>
    <property type="match status" value="1"/>
</dbReference>
<dbReference type="InterPro" id="IPR003593">
    <property type="entry name" value="AAA+_ATPase"/>
</dbReference>
<comment type="caution">
    <text evidence="5">The sequence shown here is derived from an EMBL/GenBank/DDBJ whole genome shotgun (WGS) entry which is preliminary data.</text>
</comment>
<keyword evidence="2" id="KW-0547">Nucleotide-binding</keyword>
<dbReference type="Proteomes" id="UP000609849">
    <property type="component" value="Unassembled WGS sequence"/>
</dbReference>
<dbReference type="Gene3D" id="3.40.50.300">
    <property type="entry name" value="P-loop containing nucleotide triphosphate hydrolases"/>
    <property type="match status" value="1"/>
</dbReference>
<keyword evidence="1" id="KW-0813">Transport</keyword>
<dbReference type="InterPro" id="IPR027417">
    <property type="entry name" value="P-loop_NTPase"/>
</dbReference>
<dbReference type="InterPro" id="IPR017871">
    <property type="entry name" value="ABC_transporter-like_CS"/>
</dbReference>
<sequence length="350" mass="40011">MSYVEINSIHKSFNNIKVLKDIDFSIEKGEFLTLLGPSGCGKSTLLRCIAGLNNFENGSIIIDNKNIGNVKPKDRQVGMVFQSYALFPNMTVYENIAFGLKIKKLSKKEIDKKVKEMIEIVELNGKEDNYITELSGGQQQRVALARSIVTEPKVLLLDEPLSALDAKIRKNLQVQIRKIQKKLNMTTIFVTHDQEEAMTMSDKIIVMNKGYISQIGRPGEIYKHPANEFVARFIGNYNVYNKIEGKKLLNIKLENSIAIRPEVISISKENDKDKLENYYIKAKVNQKYMTGSIVRYELYKDDIRILVDMLNQDSLISEGSEVYLKIPKKDVIHFNEEDIYEGKMLGVKIE</sequence>
<dbReference type="SUPFAM" id="SSF50331">
    <property type="entry name" value="MOP-like"/>
    <property type="match status" value="1"/>
</dbReference>
<evidence type="ECO:0000313" key="6">
    <source>
        <dbReference type="Proteomes" id="UP000609849"/>
    </source>
</evidence>
<dbReference type="GO" id="GO:0005524">
    <property type="term" value="F:ATP binding"/>
    <property type="evidence" value="ECO:0007669"/>
    <property type="project" value="UniProtKB-KW"/>
</dbReference>
<dbReference type="EMBL" id="JACRWE010000001">
    <property type="protein sequence ID" value="MBC5995507.1"/>
    <property type="molecule type" value="Genomic_DNA"/>
</dbReference>
<dbReference type="PANTHER" id="PTHR42781">
    <property type="entry name" value="SPERMIDINE/PUTRESCINE IMPORT ATP-BINDING PROTEIN POTA"/>
    <property type="match status" value="1"/>
</dbReference>
<dbReference type="InterPro" id="IPR003439">
    <property type="entry name" value="ABC_transporter-like_ATP-bd"/>
</dbReference>
<dbReference type="PROSITE" id="PS50893">
    <property type="entry name" value="ABC_TRANSPORTER_2"/>
    <property type="match status" value="1"/>
</dbReference>
<gene>
    <name evidence="5" type="ORF">H8923_01925</name>
</gene>
<evidence type="ECO:0000256" key="1">
    <source>
        <dbReference type="ARBA" id="ARBA00022448"/>
    </source>
</evidence>
<feature type="domain" description="ABC transporter" evidence="4">
    <location>
        <begin position="4"/>
        <end position="234"/>
    </location>
</feature>
<dbReference type="PROSITE" id="PS00211">
    <property type="entry name" value="ABC_TRANSPORTER_1"/>
    <property type="match status" value="1"/>
</dbReference>
<proteinExistence type="predicted"/>
<evidence type="ECO:0000256" key="3">
    <source>
        <dbReference type="ARBA" id="ARBA00022840"/>
    </source>
</evidence>
<dbReference type="SMART" id="SM00382">
    <property type="entry name" value="AAA"/>
    <property type="match status" value="1"/>
</dbReference>
<dbReference type="Pfam" id="PF00005">
    <property type="entry name" value="ABC_tran"/>
    <property type="match status" value="1"/>
</dbReference>
<dbReference type="PANTHER" id="PTHR42781:SF4">
    <property type="entry name" value="SPERMIDINE_PUTRESCINE IMPORT ATP-BINDING PROTEIN POTA"/>
    <property type="match status" value="1"/>
</dbReference>
<evidence type="ECO:0000259" key="4">
    <source>
        <dbReference type="PROSITE" id="PS50893"/>
    </source>
</evidence>
<organism evidence="5 6">
    <name type="scientific">Romboutsia faecis</name>
    <dbReference type="NCBI Taxonomy" id="2764597"/>
    <lineage>
        <taxon>Bacteria</taxon>
        <taxon>Bacillati</taxon>
        <taxon>Bacillota</taxon>
        <taxon>Clostridia</taxon>
        <taxon>Peptostreptococcales</taxon>
        <taxon>Peptostreptococcaceae</taxon>
        <taxon>Romboutsia</taxon>
    </lineage>
</organism>
<keyword evidence="6" id="KW-1185">Reference proteome</keyword>
<keyword evidence="3 5" id="KW-0067">ATP-binding</keyword>